<evidence type="ECO:0000313" key="2">
    <source>
        <dbReference type="Proteomes" id="UP000320672"/>
    </source>
</evidence>
<sequence>MIYFLTTKRHNYTIRKCLASRGAPLAARVRPLCYGRLFLQQRYAPGTYIFSDLERLDATATRRAAEIERRMRSDDRFHVLNVPGETQLRFNLLNTLAERGLNDFCVYRLAEYPQPAHFPVFIRGEDDHKGPLSPLLYNQPELERWGQLFQQRCGGRDGKLVVEFCDVSDGDGVYRKYAAFKIGDRIIPRHLFFASHWCVKGWEHLEENYLDEEWRYLAEDPHQRQLRQIFDTARIDFGRIDYGVCKGRLQVWEINTNPMMPVDYGDGGPVRARVQDWFDARFFDATREIDDRSGHVPLSAKRVVPLWRAAEIPARAVYQRLRRGQRRRVA</sequence>
<keyword evidence="2" id="KW-1185">Reference proteome</keyword>
<dbReference type="AlphaFoldDB" id="A0A517MIJ9"/>
<reference evidence="1 2" key="1">
    <citation type="submission" date="2019-02" db="EMBL/GenBank/DDBJ databases">
        <title>Deep-cultivation of Planctomycetes and their phenomic and genomic characterization uncovers novel biology.</title>
        <authorList>
            <person name="Wiegand S."/>
            <person name="Jogler M."/>
            <person name="Boedeker C."/>
            <person name="Pinto D."/>
            <person name="Vollmers J."/>
            <person name="Rivas-Marin E."/>
            <person name="Kohn T."/>
            <person name="Peeters S.H."/>
            <person name="Heuer A."/>
            <person name="Rast P."/>
            <person name="Oberbeckmann S."/>
            <person name="Bunk B."/>
            <person name="Jeske O."/>
            <person name="Meyerdierks A."/>
            <person name="Storesund J.E."/>
            <person name="Kallscheuer N."/>
            <person name="Luecker S."/>
            <person name="Lage O.M."/>
            <person name="Pohl T."/>
            <person name="Merkel B.J."/>
            <person name="Hornburger P."/>
            <person name="Mueller R.-W."/>
            <person name="Bruemmer F."/>
            <person name="Labrenz M."/>
            <person name="Spormann A.M."/>
            <person name="Op den Camp H."/>
            <person name="Overmann J."/>
            <person name="Amann R."/>
            <person name="Jetten M.S.M."/>
            <person name="Mascher T."/>
            <person name="Medema M.H."/>
            <person name="Devos D.P."/>
            <person name="Kaster A.-K."/>
            <person name="Ovreas L."/>
            <person name="Rohde M."/>
            <person name="Galperin M.Y."/>
            <person name="Jogler C."/>
        </authorList>
    </citation>
    <scope>NUCLEOTIDE SEQUENCE [LARGE SCALE GENOMIC DNA]</scope>
    <source>
        <strain evidence="1 2">FF011L</strain>
    </source>
</reference>
<organism evidence="1 2">
    <name type="scientific">Roseimaritima multifibrata</name>
    <dbReference type="NCBI Taxonomy" id="1930274"/>
    <lineage>
        <taxon>Bacteria</taxon>
        <taxon>Pseudomonadati</taxon>
        <taxon>Planctomycetota</taxon>
        <taxon>Planctomycetia</taxon>
        <taxon>Pirellulales</taxon>
        <taxon>Pirellulaceae</taxon>
        <taxon>Roseimaritima</taxon>
    </lineage>
</organism>
<evidence type="ECO:0000313" key="1">
    <source>
        <dbReference type="EMBL" id="QDS94722.1"/>
    </source>
</evidence>
<proteinExistence type="predicted"/>
<evidence type="ECO:0008006" key="3">
    <source>
        <dbReference type="Google" id="ProtNLM"/>
    </source>
</evidence>
<dbReference type="OrthoDB" id="597347at2"/>
<dbReference type="RefSeq" id="WP_145352695.1">
    <property type="nucleotide sequence ID" value="NZ_CP036262.1"/>
</dbReference>
<dbReference type="KEGG" id="rml:FF011L_35020"/>
<accession>A0A517MIJ9</accession>
<name>A0A517MIJ9_9BACT</name>
<protein>
    <recommendedName>
        <fullName evidence="3">ATP-grasp domain-containing protein</fullName>
    </recommendedName>
</protein>
<gene>
    <name evidence="1" type="ORF">FF011L_35020</name>
</gene>
<dbReference type="EMBL" id="CP036262">
    <property type="protein sequence ID" value="QDS94722.1"/>
    <property type="molecule type" value="Genomic_DNA"/>
</dbReference>
<dbReference type="Proteomes" id="UP000320672">
    <property type="component" value="Chromosome"/>
</dbReference>